<reference evidence="7" key="2">
    <citation type="submission" date="2010-04" db="EMBL/GenBank/DDBJ databases">
        <authorList>
            <person name="Buell R."/>
            <person name="Hamilton J."/>
            <person name="Hostetler J."/>
        </authorList>
    </citation>
    <scope>NUCLEOTIDE SEQUENCE [LARGE SCALE GENOMIC DNA]</scope>
    <source>
        <strain evidence="7">DAOM:BR144</strain>
    </source>
</reference>
<dbReference type="HOGENOM" id="CLU_086529_0_0_1"/>
<dbReference type="eggNOG" id="KOG0118">
    <property type="taxonomic scope" value="Eukaryota"/>
</dbReference>
<name>K3XAG4_GLOUD</name>
<dbReference type="SMART" id="SM00360">
    <property type="entry name" value="RRM"/>
    <property type="match status" value="1"/>
</dbReference>
<evidence type="ECO:0000313" key="7">
    <source>
        <dbReference type="Proteomes" id="UP000019132"/>
    </source>
</evidence>
<evidence type="ECO:0000256" key="1">
    <source>
        <dbReference type="ARBA" id="ARBA00022884"/>
    </source>
</evidence>
<dbReference type="SUPFAM" id="SSF46785">
    <property type="entry name" value="Winged helix' DNA-binding domain"/>
    <property type="match status" value="1"/>
</dbReference>
<dbReference type="CDD" id="cd07323">
    <property type="entry name" value="LAM"/>
    <property type="match status" value="1"/>
</dbReference>
<sequence>MDQGKQYAGAGGNNSKTLRKRLQRQLEFYFSESNLRQDKFLQQNMDESGFVPIKLILAFNNVDDDHDSLRKLLSKFGKVNLVSMPRFSQSKRFKGFAFVEFASVSAAKSLIQAAHVADPDLKGIRAMSKARWQNMKQQLKDQLASATVQPAMGDPLSGIRSKKEVDAHPAPLSEAVGSGKVPAHAITGKRKASETHIFFSDDEEDTEEVGVDALTTKKPKF</sequence>
<evidence type="ECO:0000313" key="6">
    <source>
        <dbReference type="EnsemblProtists" id="PYU1_T014213"/>
    </source>
</evidence>
<dbReference type="InterPro" id="IPR045180">
    <property type="entry name" value="La_dom_prot"/>
</dbReference>
<keyword evidence="7" id="KW-1185">Reference proteome</keyword>
<dbReference type="Pfam" id="PF05383">
    <property type="entry name" value="La"/>
    <property type="match status" value="1"/>
</dbReference>
<dbReference type="PANTHER" id="PTHR22792">
    <property type="entry name" value="LUPUS LA PROTEIN-RELATED"/>
    <property type="match status" value="1"/>
</dbReference>
<dbReference type="Gene3D" id="1.10.10.10">
    <property type="entry name" value="Winged helix-like DNA-binding domain superfamily/Winged helix DNA-binding domain"/>
    <property type="match status" value="1"/>
</dbReference>
<dbReference type="PROSITE" id="PS50961">
    <property type="entry name" value="HTH_LA"/>
    <property type="match status" value="1"/>
</dbReference>
<dbReference type="InterPro" id="IPR035979">
    <property type="entry name" value="RBD_domain_sf"/>
</dbReference>
<evidence type="ECO:0000259" key="4">
    <source>
        <dbReference type="PROSITE" id="PS50102"/>
    </source>
</evidence>
<accession>K3XAG4</accession>
<protein>
    <recommendedName>
        <fullName evidence="8">HTH La-type RNA-binding domain-containing protein</fullName>
    </recommendedName>
</protein>
<dbReference type="InterPro" id="IPR036390">
    <property type="entry name" value="WH_DNA-bd_sf"/>
</dbReference>
<feature type="region of interest" description="Disordered" evidence="3">
    <location>
        <begin position="199"/>
        <end position="221"/>
    </location>
</feature>
<keyword evidence="1 2" id="KW-0694">RNA-binding</keyword>
<dbReference type="InterPro" id="IPR036388">
    <property type="entry name" value="WH-like_DNA-bd_sf"/>
</dbReference>
<dbReference type="Proteomes" id="UP000019132">
    <property type="component" value="Unassembled WGS sequence"/>
</dbReference>
<dbReference type="Pfam" id="PF00076">
    <property type="entry name" value="RRM_1"/>
    <property type="match status" value="1"/>
</dbReference>
<feature type="compositionally biased region" description="Acidic residues" evidence="3">
    <location>
        <begin position="200"/>
        <end position="210"/>
    </location>
</feature>
<dbReference type="VEuPathDB" id="FungiDB:PYU1_G014183"/>
<dbReference type="InterPro" id="IPR000504">
    <property type="entry name" value="RRM_dom"/>
</dbReference>
<dbReference type="SUPFAM" id="SSF54928">
    <property type="entry name" value="RNA-binding domain, RBD"/>
    <property type="match status" value="1"/>
</dbReference>
<proteinExistence type="predicted"/>
<dbReference type="SMART" id="SM00715">
    <property type="entry name" value="LA"/>
    <property type="match status" value="1"/>
</dbReference>
<organism evidence="6 7">
    <name type="scientific">Globisporangium ultimum (strain ATCC 200006 / CBS 805.95 / DAOM BR144)</name>
    <name type="common">Pythium ultimum</name>
    <dbReference type="NCBI Taxonomy" id="431595"/>
    <lineage>
        <taxon>Eukaryota</taxon>
        <taxon>Sar</taxon>
        <taxon>Stramenopiles</taxon>
        <taxon>Oomycota</taxon>
        <taxon>Peronosporomycetes</taxon>
        <taxon>Pythiales</taxon>
        <taxon>Pythiaceae</taxon>
        <taxon>Globisporangium</taxon>
    </lineage>
</organism>
<evidence type="ECO:0000256" key="3">
    <source>
        <dbReference type="SAM" id="MobiDB-lite"/>
    </source>
</evidence>
<evidence type="ECO:0000259" key="5">
    <source>
        <dbReference type="PROSITE" id="PS50961"/>
    </source>
</evidence>
<dbReference type="InterPro" id="IPR006630">
    <property type="entry name" value="La_HTH"/>
</dbReference>
<dbReference type="EMBL" id="ADOS01001529">
    <property type="status" value="NOT_ANNOTATED_CDS"/>
    <property type="molecule type" value="Genomic_DNA"/>
</dbReference>
<dbReference type="GO" id="GO:0003723">
    <property type="term" value="F:RNA binding"/>
    <property type="evidence" value="ECO:0007669"/>
    <property type="project" value="UniProtKB-UniRule"/>
</dbReference>
<feature type="domain" description="HTH La-type RNA-binding" evidence="5">
    <location>
        <begin position="12"/>
        <end position="101"/>
    </location>
</feature>
<dbReference type="PROSITE" id="PS50102">
    <property type="entry name" value="RRM"/>
    <property type="match status" value="1"/>
</dbReference>
<dbReference type="AlphaFoldDB" id="K3XAG4"/>
<feature type="domain" description="RRM" evidence="4">
    <location>
        <begin position="55"/>
        <end position="146"/>
    </location>
</feature>
<dbReference type="EnsemblProtists" id="PYU1_T014213">
    <property type="protein sequence ID" value="PYU1_T014213"/>
    <property type="gene ID" value="PYU1_G014183"/>
</dbReference>
<evidence type="ECO:0008006" key="8">
    <source>
        <dbReference type="Google" id="ProtNLM"/>
    </source>
</evidence>
<reference evidence="6" key="3">
    <citation type="submission" date="2015-02" db="UniProtKB">
        <authorList>
            <consortium name="EnsemblProtists"/>
        </authorList>
    </citation>
    <scope>IDENTIFICATION</scope>
    <source>
        <strain evidence="6">DAOM BR144</strain>
    </source>
</reference>
<dbReference type="InParanoid" id="K3XAG4"/>
<evidence type="ECO:0000256" key="2">
    <source>
        <dbReference type="PROSITE-ProRule" id="PRU00332"/>
    </source>
</evidence>
<reference evidence="7" key="1">
    <citation type="journal article" date="2010" name="Genome Biol.">
        <title>Genome sequence of the necrotrophic plant pathogen Pythium ultimum reveals original pathogenicity mechanisms and effector repertoire.</title>
        <authorList>
            <person name="Levesque C.A."/>
            <person name="Brouwer H."/>
            <person name="Cano L."/>
            <person name="Hamilton J.P."/>
            <person name="Holt C."/>
            <person name="Huitema E."/>
            <person name="Raffaele S."/>
            <person name="Robideau G.P."/>
            <person name="Thines M."/>
            <person name="Win J."/>
            <person name="Zerillo M.M."/>
            <person name="Beakes G.W."/>
            <person name="Boore J.L."/>
            <person name="Busam D."/>
            <person name="Dumas B."/>
            <person name="Ferriera S."/>
            <person name="Fuerstenberg S.I."/>
            <person name="Gachon C.M."/>
            <person name="Gaulin E."/>
            <person name="Govers F."/>
            <person name="Grenville-Briggs L."/>
            <person name="Horner N."/>
            <person name="Hostetler J."/>
            <person name="Jiang R.H."/>
            <person name="Johnson J."/>
            <person name="Krajaejun T."/>
            <person name="Lin H."/>
            <person name="Meijer H.J."/>
            <person name="Moore B."/>
            <person name="Morris P."/>
            <person name="Phuntmart V."/>
            <person name="Puiu D."/>
            <person name="Shetty J."/>
            <person name="Stajich J.E."/>
            <person name="Tripathy S."/>
            <person name="Wawra S."/>
            <person name="van West P."/>
            <person name="Whitty B.R."/>
            <person name="Coutinho P.M."/>
            <person name="Henrissat B."/>
            <person name="Martin F."/>
            <person name="Thomas P.D."/>
            <person name="Tyler B.M."/>
            <person name="De Vries R.P."/>
            <person name="Kamoun S."/>
            <person name="Yandell M."/>
            <person name="Tisserat N."/>
            <person name="Buell C.R."/>
        </authorList>
    </citation>
    <scope>NUCLEOTIDE SEQUENCE</scope>
    <source>
        <strain evidence="7">DAOM:BR144</strain>
    </source>
</reference>
<dbReference type="STRING" id="431595.K3XAG4"/>